<evidence type="ECO:0000256" key="1">
    <source>
        <dbReference type="ARBA" id="ARBA00004389"/>
    </source>
</evidence>
<evidence type="ECO:0000256" key="7">
    <source>
        <dbReference type="ARBA" id="ARBA00022824"/>
    </source>
</evidence>
<comment type="subunit">
    <text evidence="4 11">Heterodimer with ALG13 to form a functional enzyme.</text>
</comment>
<dbReference type="GO" id="GO:0031965">
    <property type="term" value="C:nuclear membrane"/>
    <property type="evidence" value="ECO:0007669"/>
    <property type="project" value="UniProtKB-SubCell"/>
</dbReference>
<dbReference type="OrthoDB" id="17098at2759"/>
<comment type="caution">
    <text evidence="12">The sequence shown here is derived from an EMBL/GenBank/DDBJ whole genome shotgun (WGS) entry which is preliminary data.</text>
</comment>
<protein>
    <recommendedName>
        <fullName evidence="5 11">UDP-N-acetylglucosamine transferase subunit ALG14</fullName>
    </recommendedName>
    <alternativeName>
        <fullName evidence="10 11">Asparagine-linked glycosylation protein 14</fullName>
    </alternativeName>
</protein>
<evidence type="ECO:0000313" key="12">
    <source>
        <dbReference type="EMBL" id="ORX46761.1"/>
    </source>
</evidence>
<dbReference type="Gene3D" id="3.40.50.2000">
    <property type="entry name" value="Glycogen Phosphorylase B"/>
    <property type="match status" value="1"/>
</dbReference>
<dbReference type="STRING" id="101127.A0A1X2G749"/>
<keyword evidence="13" id="KW-1185">Reference proteome</keyword>
<gene>
    <name evidence="11" type="primary">ALG14</name>
    <name evidence="12" type="ORF">DM01DRAFT_1339418</name>
</gene>
<evidence type="ECO:0000313" key="13">
    <source>
        <dbReference type="Proteomes" id="UP000242146"/>
    </source>
</evidence>
<dbReference type="PANTHER" id="PTHR12154:SF4">
    <property type="entry name" value="UDP-N-ACETYLGLUCOSAMINE TRANSFERASE SUBUNIT ALG14 HOMOLOG"/>
    <property type="match status" value="1"/>
</dbReference>
<comment type="function">
    <text evidence="11">Involved in protein N-glycosylation. Essential for the second step of the dolichol-linked oligosaccharide pathway. Anchors the catalytic subunit ALG13 to the ER.</text>
</comment>
<keyword evidence="6" id="KW-0812">Transmembrane</keyword>
<evidence type="ECO:0000256" key="3">
    <source>
        <dbReference type="ARBA" id="ARBA00009731"/>
    </source>
</evidence>
<dbReference type="GO" id="GO:0004577">
    <property type="term" value="F:N-acetylglucosaminyldiphosphodolichol N-acetylglucosaminyltransferase activity"/>
    <property type="evidence" value="ECO:0007669"/>
    <property type="project" value="TreeGrafter"/>
</dbReference>
<proteinExistence type="inferred from homology"/>
<evidence type="ECO:0000256" key="2">
    <source>
        <dbReference type="ARBA" id="ARBA00004590"/>
    </source>
</evidence>
<dbReference type="GO" id="GO:0006488">
    <property type="term" value="P:dolichol-linked oligosaccharide biosynthetic process"/>
    <property type="evidence" value="ECO:0007669"/>
    <property type="project" value="InterPro"/>
</dbReference>
<dbReference type="Pfam" id="PF08660">
    <property type="entry name" value="Alg14"/>
    <property type="match status" value="1"/>
</dbReference>
<keyword evidence="7 11" id="KW-0256">Endoplasmic reticulum</keyword>
<dbReference type="GO" id="GO:0043541">
    <property type="term" value="C:UDP-N-acetylglucosamine transferase complex"/>
    <property type="evidence" value="ECO:0007669"/>
    <property type="project" value="TreeGrafter"/>
</dbReference>
<dbReference type="SUPFAM" id="SSF53756">
    <property type="entry name" value="UDP-Glycosyltransferase/glycogen phosphorylase"/>
    <property type="match status" value="1"/>
</dbReference>
<dbReference type="Proteomes" id="UP000242146">
    <property type="component" value="Unassembled WGS sequence"/>
</dbReference>
<dbReference type="AlphaFoldDB" id="A0A1X2G749"/>
<evidence type="ECO:0000256" key="4">
    <source>
        <dbReference type="ARBA" id="ARBA00011335"/>
    </source>
</evidence>
<keyword evidence="8" id="KW-1133">Transmembrane helix</keyword>
<evidence type="ECO:0000256" key="8">
    <source>
        <dbReference type="ARBA" id="ARBA00022989"/>
    </source>
</evidence>
<accession>A0A1X2G749</accession>
<name>A0A1X2G749_9FUNG</name>
<comment type="subcellular location">
    <subcellularLocation>
        <location evidence="1 11">Endoplasmic reticulum membrane</location>
        <topology evidence="1 11">Single-pass membrane protein</topology>
    </subcellularLocation>
    <subcellularLocation>
        <location evidence="2">Nucleus membrane</location>
        <topology evidence="2">Single-pass membrane protein</topology>
    </subcellularLocation>
</comment>
<comment type="similarity">
    <text evidence="3 11">Belongs to the ALG14 family.</text>
</comment>
<evidence type="ECO:0000256" key="10">
    <source>
        <dbReference type="ARBA" id="ARBA00032062"/>
    </source>
</evidence>
<reference evidence="12 13" key="1">
    <citation type="submission" date="2016-07" db="EMBL/GenBank/DDBJ databases">
        <title>Pervasive Adenine N6-methylation of Active Genes in Fungi.</title>
        <authorList>
            <consortium name="DOE Joint Genome Institute"/>
            <person name="Mondo S.J."/>
            <person name="Dannebaum R.O."/>
            <person name="Kuo R.C."/>
            <person name="Labutti K."/>
            <person name="Haridas S."/>
            <person name="Kuo A."/>
            <person name="Salamov A."/>
            <person name="Ahrendt S.R."/>
            <person name="Lipzen A."/>
            <person name="Sullivan W."/>
            <person name="Andreopoulos W.B."/>
            <person name="Clum A."/>
            <person name="Lindquist E."/>
            <person name="Daum C."/>
            <person name="Ramamoorthy G.K."/>
            <person name="Gryganskyi A."/>
            <person name="Culley D."/>
            <person name="Magnuson J.K."/>
            <person name="James T.Y."/>
            <person name="O'Malley M.A."/>
            <person name="Stajich J.E."/>
            <person name="Spatafora J.W."/>
            <person name="Visel A."/>
            <person name="Grigoriev I.V."/>
        </authorList>
    </citation>
    <scope>NUCLEOTIDE SEQUENCE [LARGE SCALE GENOMIC DNA]</scope>
    <source>
        <strain evidence="12 13">NRRL 3301</strain>
    </source>
</reference>
<sequence>MTLWICVGLVTVLVFVRFYSILPACHKITKRLSPCKAMIFLGSGGHTEEMVRLLHSLDVENYQPRLYVMANNDQLSDTKAIKLEQSLNGDHDVTPVMYKIPRARNVGQSLLSVPLSFSRAFLYAFKVVYLTMPDVIICNGPGSCLPLCIAAYILRFFGRKYITLIYVESFARVNGLSITGRLLYRWVDLFLVQWPGLVKKYPKAMYLGPLI</sequence>
<evidence type="ECO:0000256" key="5">
    <source>
        <dbReference type="ARBA" id="ARBA00017467"/>
    </source>
</evidence>
<evidence type="ECO:0000256" key="9">
    <source>
        <dbReference type="ARBA" id="ARBA00023136"/>
    </source>
</evidence>
<dbReference type="PANTHER" id="PTHR12154">
    <property type="entry name" value="GLYCOSYL TRANSFERASE-RELATED"/>
    <property type="match status" value="1"/>
</dbReference>
<keyword evidence="9" id="KW-0472">Membrane</keyword>
<evidence type="ECO:0000256" key="11">
    <source>
        <dbReference type="RuleBase" id="RU362127"/>
    </source>
</evidence>
<dbReference type="EMBL" id="MCGT01000036">
    <property type="protein sequence ID" value="ORX46761.1"/>
    <property type="molecule type" value="Genomic_DNA"/>
</dbReference>
<evidence type="ECO:0000256" key="6">
    <source>
        <dbReference type="ARBA" id="ARBA00022692"/>
    </source>
</evidence>
<dbReference type="InterPro" id="IPR013969">
    <property type="entry name" value="Oligosacch_biosynth_Alg14"/>
</dbReference>
<organism evidence="12 13">
    <name type="scientific">Hesseltinella vesiculosa</name>
    <dbReference type="NCBI Taxonomy" id="101127"/>
    <lineage>
        <taxon>Eukaryota</taxon>
        <taxon>Fungi</taxon>
        <taxon>Fungi incertae sedis</taxon>
        <taxon>Mucoromycota</taxon>
        <taxon>Mucoromycotina</taxon>
        <taxon>Mucoromycetes</taxon>
        <taxon>Mucorales</taxon>
        <taxon>Cunninghamellaceae</taxon>
        <taxon>Hesseltinella</taxon>
    </lineage>
</organism>
<keyword evidence="12" id="KW-0808">Transferase</keyword>